<keyword evidence="7" id="KW-0472">Membrane</keyword>
<evidence type="ECO:0000256" key="4">
    <source>
        <dbReference type="ARBA" id="ARBA00022692"/>
    </source>
</evidence>
<comment type="similarity">
    <text evidence="2">Belongs to the ALG14 family.</text>
</comment>
<proteinExistence type="inferred from homology"/>
<dbReference type="Gene3D" id="3.40.50.2000">
    <property type="entry name" value="Glycogen Phosphorylase B"/>
    <property type="match status" value="1"/>
</dbReference>
<organism evidence="11">
    <name type="scientific">Enterobius vermicularis</name>
    <name type="common">Human pinworm</name>
    <dbReference type="NCBI Taxonomy" id="51028"/>
    <lineage>
        <taxon>Eukaryota</taxon>
        <taxon>Metazoa</taxon>
        <taxon>Ecdysozoa</taxon>
        <taxon>Nematoda</taxon>
        <taxon>Chromadorea</taxon>
        <taxon>Rhabditida</taxon>
        <taxon>Spirurina</taxon>
        <taxon>Oxyuridomorpha</taxon>
        <taxon>Oxyuroidea</taxon>
        <taxon>Oxyuridae</taxon>
        <taxon>Enterobius</taxon>
    </lineage>
</organism>
<evidence type="ECO:0000256" key="1">
    <source>
        <dbReference type="ARBA" id="ARBA00004389"/>
    </source>
</evidence>
<evidence type="ECO:0000256" key="6">
    <source>
        <dbReference type="ARBA" id="ARBA00022989"/>
    </source>
</evidence>
<keyword evidence="4" id="KW-0812">Transmembrane</keyword>
<dbReference type="STRING" id="51028.A0A0N4V9C3"/>
<dbReference type="Proteomes" id="UP000274131">
    <property type="component" value="Unassembled WGS sequence"/>
</dbReference>
<reference evidence="9 10" key="2">
    <citation type="submission" date="2018-10" db="EMBL/GenBank/DDBJ databases">
        <authorList>
            <consortium name="Pathogen Informatics"/>
        </authorList>
    </citation>
    <scope>NUCLEOTIDE SEQUENCE [LARGE SCALE GENOMIC DNA]</scope>
</reference>
<dbReference type="EMBL" id="UXUI01008557">
    <property type="protein sequence ID" value="VDD91801.1"/>
    <property type="molecule type" value="Genomic_DNA"/>
</dbReference>
<keyword evidence="10" id="KW-1185">Reference proteome</keyword>
<evidence type="ECO:0000256" key="7">
    <source>
        <dbReference type="ARBA" id="ARBA00023136"/>
    </source>
</evidence>
<dbReference type="InterPro" id="IPR013969">
    <property type="entry name" value="Oligosacch_biosynth_Alg14"/>
</dbReference>
<evidence type="ECO:0000256" key="2">
    <source>
        <dbReference type="ARBA" id="ARBA00009731"/>
    </source>
</evidence>
<dbReference type="Pfam" id="PF08660">
    <property type="entry name" value="Alg14"/>
    <property type="match status" value="1"/>
</dbReference>
<dbReference type="GO" id="GO:0043541">
    <property type="term" value="C:UDP-N-acetylglucosamine transferase complex"/>
    <property type="evidence" value="ECO:0007669"/>
    <property type="project" value="TreeGrafter"/>
</dbReference>
<gene>
    <name evidence="9" type="ORF">EVEC_LOCUS6552</name>
</gene>
<evidence type="ECO:0000313" key="9">
    <source>
        <dbReference type="EMBL" id="VDD91801.1"/>
    </source>
</evidence>
<evidence type="ECO:0000256" key="3">
    <source>
        <dbReference type="ARBA" id="ARBA00017467"/>
    </source>
</evidence>
<keyword evidence="8" id="KW-0732">Signal</keyword>
<evidence type="ECO:0000256" key="5">
    <source>
        <dbReference type="ARBA" id="ARBA00022824"/>
    </source>
</evidence>
<evidence type="ECO:0000313" key="10">
    <source>
        <dbReference type="Proteomes" id="UP000274131"/>
    </source>
</evidence>
<reference evidence="11" key="1">
    <citation type="submission" date="2017-02" db="UniProtKB">
        <authorList>
            <consortium name="WormBaseParasite"/>
        </authorList>
    </citation>
    <scope>IDENTIFICATION</scope>
</reference>
<dbReference type="AlphaFoldDB" id="A0A0N4V9C3"/>
<dbReference type="GO" id="GO:0004577">
    <property type="term" value="F:N-acetylglucosaminyldiphosphodolichol N-acetylglucosaminyltransferase activity"/>
    <property type="evidence" value="ECO:0007669"/>
    <property type="project" value="TreeGrafter"/>
</dbReference>
<keyword evidence="6" id="KW-1133">Transmembrane helix</keyword>
<accession>A0A0N4V9C3</accession>
<dbReference type="WBParaSite" id="EVEC_0000703101-mRNA-1">
    <property type="protein sequence ID" value="EVEC_0000703101-mRNA-1"/>
    <property type="gene ID" value="EVEC_0000703101"/>
</dbReference>
<feature type="chain" id="PRO_5043122786" description="UDP-N-acetylglucosamine transferase subunit ALG14" evidence="8">
    <location>
        <begin position="20"/>
        <end position="211"/>
    </location>
</feature>
<protein>
    <recommendedName>
        <fullName evidence="3">UDP-N-acetylglucosamine transferase subunit ALG14</fullName>
    </recommendedName>
</protein>
<dbReference type="GO" id="GO:0006488">
    <property type="term" value="P:dolichol-linked oligosaccharide biosynthetic process"/>
    <property type="evidence" value="ECO:0007669"/>
    <property type="project" value="InterPro"/>
</dbReference>
<feature type="signal peptide" evidence="8">
    <location>
        <begin position="1"/>
        <end position="19"/>
    </location>
</feature>
<keyword evidence="5" id="KW-0256">Endoplasmic reticulum</keyword>
<dbReference type="OrthoDB" id="17098at2759"/>
<name>A0A0N4V9C3_ENTVE</name>
<evidence type="ECO:0000313" key="11">
    <source>
        <dbReference type="WBParaSite" id="EVEC_0000703101-mRNA-1"/>
    </source>
</evidence>
<sequence>MFVLLVGILVLLFFALVWSYHTRHTTVSTIKRKHVKLCAVLGSGGHTAEMIALLEKLDENYTPRYYVIAKSDSMSIEKVKSLEETKDGNYKLCFLSRSREVLQSYFTSIFTTLKAFAESLWFVAFNDFDLLLCNGPGTCIPVCIAAALFDFLRVKNIRIIYFESICRVKKLSLSGMILYHLRIADLIAVHWLDLVEKYPRTKLINSLSSNS</sequence>
<comment type="subcellular location">
    <subcellularLocation>
        <location evidence="1">Endoplasmic reticulum membrane</location>
        <topology evidence="1">Single-pass membrane protein</topology>
    </subcellularLocation>
</comment>
<dbReference type="PANTHER" id="PTHR12154">
    <property type="entry name" value="GLYCOSYL TRANSFERASE-RELATED"/>
    <property type="match status" value="1"/>
</dbReference>
<dbReference type="PANTHER" id="PTHR12154:SF4">
    <property type="entry name" value="UDP-N-ACETYLGLUCOSAMINE TRANSFERASE SUBUNIT ALG14 HOMOLOG"/>
    <property type="match status" value="1"/>
</dbReference>
<evidence type="ECO:0000256" key="8">
    <source>
        <dbReference type="SAM" id="SignalP"/>
    </source>
</evidence>